<protein>
    <submittedName>
        <fullName evidence="1">Uncharacterized protein</fullName>
    </submittedName>
</protein>
<evidence type="ECO:0000313" key="2">
    <source>
        <dbReference type="Proteomes" id="UP000007392"/>
    </source>
</evidence>
<accession>R9ULP4</accession>
<dbReference type="HOGENOM" id="CLU_3357431_0_0_9"/>
<organism evidence="1 2">
    <name type="scientific">Paenibacillus mucilaginosus K02</name>
    <dbReference type="NCBI Taxonomy" id="997761"/>
    <lineage>
        <taxon>Bacteria</taxon>
        <taxon>Bacillati</taxon>
        <taxon>Bacillota</taxon>
        <taxon>Bacilli</taxon>
        <taxon>Bacillales</taxon>
        <taxon>Paenibacillaceae</taxon>
        <taxon>Paenibacillus</taxon>
    </lineage>
</organism>
<dbReference type="KEGG" id="pmw:B2K_39590"/>
<dbReference type="Proteomes" id="UP000007392">
    <property type="component" value="Chromosome"/>
</dbReference>
<evidence type="ECO:0000313" key="1">
    <source>
        <dbReference type="EMBL" id="AGN70721.1"/>
    </source>
</evidence>
<sequence>MAVRLKLFVKRSLELRFFVLQQGGRRMGTFLYLKIW</sequence>
<proteinExistence type="predicted"/>
<dbReference type="AlphaFoldDB" id="R9ULP4"/>
<gene>
    <name evidence="1" type="ORF">B2K_39590</name>
</gene>
<reference evidence="1 2" key="1">
    <citation type="submission" date="2013-06" db="EMBL/GenBank/DDBJ databases">
        <title>Complete genome sequence of Paenibacillus mucilaginosus K02.</title>
        <authorList>
            <person name="Xiao B."/>
            <person name="Sun L."/>
            <person name="Xiao L."/>
            <person name="Lian B."/>
        </authorList>
    </citation>
    <scope>NUCLEOTIDE SEQUENCE [LARGE SCALE GENOMIC DNA]</scope>
    <source>
        <strain evidence="1 2">K02</strain>
    </source>
</reference>
<dbReference type="EMBL" id="CP003422">
    <property type="protein sequence ID" value="AGN70721.1"/>
    <property type="molecule type" value="Genomic_DNA"/>
</dbReference>
<name>R9ULP4_9BACL</name>